<evidence type="ECO:0000256" key="1">
    <source>
        <dbReference type="SAM" id="Phobius"/>
    </source>
</evidence>
<dbReference type="OrthoDB" id="4292158at2"/>
<evidence type="ECO:0000313" key="2">
    <source>
        <dbReference type="EMBL" id="KOG56638.1"/>
    </source>
</evidence>
<reference evidence="3" key="1">
    <citation type="submission" date="2015-07" db="EMBL/GenBank/DDBJ databases">
        <authorList>
            <consortium name="Consortium for Microbial Forensics and Genomics (microFORGE)"/>
            <person name="Knight B.M."/>
            <person name="Roberts D.P."/>
            <person name="Lin D."/>
            <person name="Hari K."/>
            <person name="Fletcher J."/>
            <person name="Melcher U."/>
            <person name="Blagden T."/>
            <person name="Winegar R.A."/>
        </authorList>
    </citation>
    <scope>NUCLEOTIDE SEQUENCE [LARGE SCALE GENOMIC DNA]</scope>
    <source>
        <strain evidence="3">NRRL B-1447</strain>
    </source>
</reference>
<keyword evidence="1" id="KW-0472">Membrane</keyword>
<accession>A0A0L8N241</accession>
<keyword evidence="1" id="KW-0812">Transmembrane</keyword>
<sequence length="193" mass="21588">MSVTLTKVAWDHPPTVVGYRRLAIRRFNWVLCLGGPPLTALICMGLVPYAGMALALMIILVTPYLPWVIVAYFRRRRVAAVLQAYPWRELPCRHPRRPPGSPRTVAVPFREDFTAMFRIIPFPVPLATLEDGHPDRIWFAGDPRFGGVVSPVGGHYPVRVVPHTPRREECGGEGFELARRVGLVRGSGKGTRT</sequence>
<name>A0A0L8N241_STRVG</name>
<dbReference type="RefSeq" id="WP_053168822.1">
    <property type="nucleotide sequence ID" value="NZ_LGUV01000038.1"/>
</dbReference>
<keyword evidence="1" id="KW-1133">Transmembrane helix</keyword>
<feature type="transmembrane region" description="Helical" evidence="1">
    <location>
        <begin position="27"/>
        <end position="47"/>
    </location>
</feature>
<comment type="caution">
    <text evidence="2">The sequence shown here is derived from an EMBL/GenBank/DDBJ whole genome shotgun (WGS) entry which is preliminary data.</text>
</comment>
<dbReference type="PATRIC" id="fig|1961.12.peg.1466"/>
<gene>
    <name evidence="2" type="ORF">ADK75_06525</name>
</gene>
<dbReference type="EMBL" id="LGUV01000038">
    <property type="protein sequence ID" value="KOG56638.1"/>
    <property type="molecule type" value="Genomic_DNA"/>
</dbReference>
<evidence type="ECO:0000313" key="3">
    <source>
        <dbReference type="Proteomes" id="UP000037084"/>
    </source>
</evidence>
<dbReference type="AlphaFoldDB" id="A0A0L8N241"/>
<proteinExistence type="predicted"/>
<feature type="transmembrane region" description="Helical" evidence="1">
    <location>
        <begin position="53"/>
        <end position="73"/>
    </location>
</feature>
<dbReference type="Proteomes" id="UP000037084">
    <property type="component" value="Unassembled WGS sequence"/>
</dbReference>
<organism evidence="2 3">
    <name type="scientific">Streptomyces virginiae</name>
    <name type="common">Streptomyces cinnamonensis</name>
    <dbReference type="NCBI Taxonomy" id="1961"/>
    <lineage>
        <taxon>Bacteria</taxon>
        <taxon>Bacillati</taxon>
        <taxon>Actinomycetota</taxon>
        <taxon>Actinomycetes</taxon>
        <taxon>Kitasatosporales</taxon>
        <taxon>Streptomycetaceae</taxon>
        <taxon>Streptomyces</taxon>
    </lineage>
</organism>
<protein>
    <submittedName>
        <fullName evidence="2">Uncharacterized protein</fullName>
    </submittedName>
</protein>